<proteinExistence type="predicted"/>
<feature type="compositionally biased region" description="Basic and acidic residues" evidence="5">
    <location>
        <begin position="258"/>
        <end position="267"/>
    </location>
</feature>
<dbReference type="InParanoid" id="A0A1Y1XP32"/>
<reference evidence="7 8" key="1">
    <citation type="submission" date="2016-07" db="EMBL/GenBank/DDBJ databases">
        <title>Pervasive Adenine N6-methylation of Active Genes in Fungi.</title>
        <authorList>
            <consortium name="DOE Joint Genome Institute"/>
            <person name="Mondo S.J."/>
            <person name="Dannebaum R.O."/>
            <person name="Kuo R.C."/>
            <person name="Labutti K."/>
            <person name="Haridas S."/>
            <person name="Kuo A."/>
            <person name="Salamov A."/>
            <person name="Ahrendt S.R."/>
            <person name="Lipzen A."/>
            <person name="Sullivan W."/>
            <person name="Andreopoulos W.B."/>
            <person name="Clum A."/>
            <person name="Lindquist E."/>
            <person name="Daum C."/>
            <person name="Ramamoorthy G.K."/>
            <person name="Gryganskyi A."/>
            <person name="Culley D."/>
            <person name="Magnuson J.K."/>
            <person name="James T.Y."/>
            <person name="O'Malley M.A."/>
            <person name="Stajich J.E."/>
            <person name="Spatafora J.W."/>
            <person name="Visel A."/>
            <person name="Grigoriev I.V."/>
        </authorList>
    </citation>
    <scope>NUCLEOTIDE SEQUENCE [LARGE SCALE GENOMIC DNA]</scope>
    <source>
        <strain evidence="7 8">CBS 931.73</strain>
    </source>
</reference>
<keyword evidence="8" id="KW-1185">Reference proteome</keyword>
<evidence type="ECO:0000313" key="8">
    <source>
        <dbReference type="Proteomes" id="UP000193498"/>
    </source>
</evidence>
<dbReference type="Pfam" id="PF08938">
    <property type="entry name" value="HBS1_N"/>
    <property type="match status" value="1"/>
</dbReference>
<dbReference type="Proteomes" id="UP000193498">
    <property type="component" value="Unassembled WGS sequence"/>
</dbReference>
<dbReference type="AlphaFoldDB" id="A0A1Y1XP32"/>
<dbReference type="GO" id="GO:0005737">
    <property type="term" value="C:cytoplasm"/>
    <property type="evidence" value="ECO:0007669"/>
    <property type="project" value="UniProtKB-SubCell"/>
</dbReference>
<keyword evidence="3" id="KW-0378">Hydrolase</keyword>
<evidence type="ECO:0000256" key="2">
    <source>
        <dbReference type="ARBA" id="ARBA00022490"/>
    </source>
</evidence>
<organism evidence="7 8">
    <name type="scientific">Basidiobolus meristosporus CBS 931.73</name>
    <dbReference type="NCBI Taxonomy" id="1314790"/>
    <lineage>
        <taxon>Eukaryota</taxon>
        <taxon>Fungi</taxon>
        <taxon>Fungi incertae sedis</taxon>
        <taxon>Zoopagomycota</taxon>
        <taxon>Entomophthoromycotina</taxon>
        <taxon>Basidiobolomycetes</taxon>
        <taxon>Basidiobolales</taxon>
        <taxon>Basidiobolaceae</taxon>
        <taxon>Basidiobolus</taxon>
    </lineage>
</organism>
<feature type="compositionally biased region" description="Polar residues" evidence="5">
    <location>
        <begin position="225"/>
        <end position="235"/>
    </location>
</feature>
<comment type="caution">
    <text evidence="7">The sequence shown here is derived from an EMBL/GenBank/DDBJ whole genome shotgun (WGS) entry which is preliminary data.</text>
</comment>
<comment type="subcellular location">
    <subcellularLocation>
        <location evidence="1">Cytoplasm</location>
    </subcellularLocation>
</comment>
<feature type="region of interest" description="Disordered" evidence="5">
    <location>
        <begin position="216"/>
        <end position="289"/>
    </location>
</feature>
<evidence type="ECO:0000256" key="5">
    <source>
        <dbReference type="SAM" id="MobiDB-lite"/>
    </source>
</evidence>
<evidence type="ECO:0000259" key="6">
    <source>
        <dbReference type="Pfam" id="PF08938"/>
    </source>
</evidence>
<feature type="domain" description="HBS1-like protein N-terminal" evidence="6">
    <location>
        <begin position="1"/>
        <end position="47"/>
    </location>
</feature>
<evidence type="ECO:0000313" key="7">
    <source>
        <dbReference type="EMBL" id="ORX87084.1"/>
    </source>
</evidence>
<gene>
    <name evidence="7" type="ORF">K493DRAFT_306954</name>
</gene>
<dbReference type="EMBL" id="MCFE01000558">
    <property type="protein sequence ID" value="ORX87084.1"/>
    <property type="molecule type" value="Genomic_DNA"/>
</dbReference>
<evidence type="ECO:0000256" key="1">
    <source>
        <dbReference type="ARBA" id="ARBA00004496"/>
    </source>
</evidence>
<keyword evidence="2" id="KW-0963">Cytoplasm</keyword>
<sequence length="374" mass="40136">MADGVQQVEKVLGKTSHISRDVIEDTLWYYYFDVEQTIDYLREEAKSGTKSIADDPLPLSTQMGTQSKPNPTTMSKLTEASSKLSLNDITSRLSLQSSSLSSATKKLATDATKNDKPLLSLGSNSLSKSTIKPGFVTNLSGKPGSALHTLKPIAPLTSTLSKCSAPGLQSQSLSNSLKHSSSISLRDLGTNSGQAAAKEPAHRNIISSALSALSQLPTTGDKPAKNTSSKLNITRTAPIKPLSTRDSSNMASLTPKKTLKEMTDSNRSKLQSANPATPPSDEISPNDTTTMEASLHKSNLVASPSVFAISVFENLDQEHERASFSAKDDCKFFYSIQSEHLPKLVKPFKFDSPSPDDIVLVAQSHRSGGKLEVK</sequence>
<dbReference type="GO" id="GO:0006412">
    <property type="term" value="P:translation"/>
    <property type="evidence" value="ECO:0007669"/>
    <property type="project" value="UniProtKB-KW"/>
</dbReference>
<evidence type="ECO:0000256" key="3">
    <source>
        <dbReference type="ARBA" id="ARBA00022801"/>
    </source>
</evidence>
<protein>
    <recommendedName>
        <fullName evidence="6">HBS1-like protein N-terminal domain-containing protein</fullName>
    </recommendedName>
</protein>
<dbReference type="InterPro" id="IPR015033">
    <property type="entry name" value="HBS1-like_N"/>
</dbReference>
<feature type="compositionally biased region" description="Polar residues" evidence="5">
    <location>
        <begin position="59"/>
        <end position="75"/>
    </location>
</feature>
<name>A0A1Y1XP32_9FUNG</name>
<feature type="region of interest" description="Disordered" evidence="5">
    <location>
        <begin position="49"/>
        <end position="75"/>
    </location>
</feature>
<dbReference type="OrthoDB" id="342024at2759"/>
<evidence type="ECO:0000256" key="4">
    <source>
        <dbReference type="ARBA" id="ARBA00022917"/>
    </source>
</evidence>
<accession>A0A1Y1XP32</accession>
<keyword evidence="4" id="KW-0648">Protein biosynthesis</keyword>
<dbReference type="GO" id="GO:0016787">
    <property type="term" value="F:hydrolase activity"/>
    <property type="evidence" value="ECO:0007669"/>
    <property type="project" value="UniProtKB-KW"/>
</dbReference>